<protein>
    <recommendedName>
        <fullName evidence="1">DUF6287 domain-containing protein</fullName>
    </recommendedName>
</protein>
<proteinExistence type="predicted"/>
<gene>
    <name evidence="2" type="ORF">RU87_GL000607</name>
</gene>
<evidence type="ECO:0000259" key="1">
    <source>
        <dbReference type="Pfam" id="PF19804"/>
    </source>
</evidence>
<keyword evidence="3" id="KW-1185">Reference proteome</keyword>
<dbReference type="InterPro" id="IPR046254">
    <property type="entry name" value="DUF6287"/>
</dbReference>
<evidence type="ECO:0000313" key="2">
    <source>
        <dbReference type="EMBL" id="PCS05234.1"/>
    </source>
</evidence>
<feature type="domain" description="DUF6287" evidence="1">
    <location>
        <begin position="307"/>
        <end position="339"/>
    </location>
</feature>
<evidence type="ECO:0000313" key="3">
    <source>
        <dbReference type="Proteomes" id="UP000242246"/>
    </source>
</evidence>
<organism evidence="2 3">
    <name type="scientific">Pseudolactococcus plantarum</name>
    <dbReference type="NCBI Taxonomy" id="1365"/>
    <lineage>
        <taxon>Bacteria</taxon>
        <taxon>Bacillati</taxon>
        <taxon>Bacillota</taxon>
        <taxon>Bacilli</taxon>
        <taxon>Lactobacillales</taxon>
        <taxon>Streptococcaceae</taxon>
        <taxon>Pseudolactococcus</taxon>
    </lineage>
</organism>
<accession>A0A2A5RVK8</accession>
<reference evidence="2 3" key="1">
    <citation type="submission" date="2014-12" db="EMBL/GenBank/DDBJ databases">
        <title>Draft genome sequences of 10 type strains of Lactococcus.</title>
        <authorList>
            <person name="Sun Z."/>
            <person name="Zhong Z."/>
            <person name="Liu W."/>
            <person name="Zhang W."/>
            <person name="Zhang H."/>
        </authorList>
    </citation>
    <scope>NUCLEOTIDE SEQUENCE [LARGE SCALE GENOMIC DNA]</scope>
    <source>
        <strain evidence="2 3">DSM 20686</strain>
    </source>
</reference>
<dbReference type="EMBL" id="JXJX01000018">
    <property type="protein sequence ID" value="PCS05234.1"/>
    <property type="molecule type" value="Genomic_DNA"/>
</dbReference>
<dbReference type="Proteomes" id="UP000242246">
    <property type="component" value="Unassembled WGS sequence"/>
</dbReference>
<comment type="caution">
    <text evidence="2">The sequence shown here is derived from an EMBL/GenBank/DDBJ whole genome shotgun (WGS) entry which is preliminary data.</text>
</comment>
<sequence>MIHNEQVAHQKAVAQAKVQAKANEVKYLKQANTAVNKAYQTKKDSDIASAQSAIKKLNSSDKKAPTDKLTLLTTALTDLSSADNLISTAEKATSTAEANLVQVKKDAQAKIDAQKMDLGAIAKGDYSSIQGTWTDAIGETLLVSQSSITMNGTALNLSNAYKSTYSDRRYDDGSGIITWADGNGAGSIQFIPKNIGGYLTEPSPGKFQTPAHGDITKERLNITLAHENKEHLFYKQGSTLPSPDSLTISEADQTAIDNAVKNAQTMLDKIKLPTVLSKKAALQTRLNKVSGKVDSNSTTENKNQANSDMNVNQIANGDYSSIQGTWKNSNGNTITVSGSTITENGNVITPIQHVGKDYLSITGTLNLLGQGKASPPNLLIVPKGISIAGFMLDKTDKTDQSKNRIIETENFQAGGTGEQVAEATYYKVN</sequence>
<dbReference type="AlphaFoldDB" id="A0A2A5RVK8"/>
<dbReference type="Pfam" id="PF19804">
    <property type="entry name" value="DUF6287"/>
    <property type="match status" value="2"/>
</dbReference>
<name>A0A2A5RVK8_9LACT</name>
<feature type="domain" description="DUF6287" evidence="1">
    <location>
        <begin position="115"/>
        <end position="145"/>
    </location>
</feature>